<dbReference type="InterPro" id="IPR024232">
    <property type="entry name" value="SpoIIIAH"/>
</dbReference>
<dbReference type="OrthoDB" id="2665883at2"/>
<evidence type="ECO:0000256" key="1">
    <source>
        <dbReference type="SAM" id="MobiDB-lite"/>
    </source>
</evidence>
<evidence type="ECO:0000256" key="2">
    <source>
        <dbReference type="SAM" id="Phobius"/>
    </source>
</evidence>
<keyword evidence="4" id="KW-1185">Reference proteome</keyword>
<dbReference type="Pfam" id="PF12685">
    <property type="entry name" value="SpoIIIAH"/>
    <property type="match status" value="1"/>
</dbReference>
<keyword evidence="2" id="KW-0472">Membrane</keyword>
<accession>A0A3T1D523</accession>
<evidence type="ECO:0000313" key="3">
    <source>
        <dbReference type="EMBL" id="BBI33075.1"/>
    </source>
</evidence>
<dbReference type="InterPro" id="IPR038503">
    <property type="entry name" value="SpoIIIAH_sf"/>
</dbReference>
<dbReference type="Proteomes" id="UP000289856">
    <property type="component" value="Chromosome"/>
</dbReference>
<feature type="compositionally biased region" description="Polar residues" evidence="1">
    <location>
        <begin position="91"/>
        <end position="100"/>
    </location>
</feature>
<reference evidence="3 4" key="1">
    <citation type="submission" date="2019-01" db="EMBL/GenBank/DDBJ databases">
        <title>Complete genome sequence of Cohnella hallensis HS21 isolated from Korean fir (Abies koreana) rhizospheric soil.</title>
        <authorList>
            <person name="Jiang L."/>
            <person name="Kang S.W."/>
            <person name="Kim S."/>
            <person name="Jung J."/>
            <person name="Kim C.Y."/>
            <person name="Kim D.H."/>
            <person name="Kim S.W."/>
            <person name="Lee J."/>
        </authorList>
    </citation>
    <scope>NUCLEOTIDE SEQUENCE [LARGE SCALE GENOMIC DNA]</scope>
    <source>
        <strain evidence="3 4">HS21</strain>
    </source>
</reference>
<gene>
    <name evidence="3" type="ORF">KCTCHS21_24740</name>
</gene>
<keyword evidence="2" id="KW-1133">Transmembrane helix</keyword>
<sequence>MNNKRQTIWLVSMLSLMVILSAYYLFTEEAPKTDNASGIEQTKFPDAGKVSSSNPDGFEITEVEQSTDDLSATGQGTKSGAKTDEAKGTAAVTNNETAGNSPEDEAVLNGITNQKGFAEIDKVSLDQLTRISKKAEEYRLVIANKKSSAEEAASAVEALDLLQDTDSRITSLQEKLLQEFDNAVVAEEDNNNFKVIVLSEKLEKKQAVGIIEMATKELNVTPDRVTVQYVK</sequence>
<proteinExistence type="predicted"/>
<dbReference type="KEGG" id="cohn:KCTCHS21_24740"/>
<dbReference type="RefSeq" id="WP_130608209.1">
    <property type="nucleotide sequence ID" value="NZ_AP019400.1"/>
</dbReference>
<evidence type="ECO:0008006" key="5">
    <source>
        <dbReference type="Google" id="ProtNLM"/>
    </source>
</evidence>
<dbReference type="EMBL" id="AP019400">
    <property type="protein sequence ID" value="BBI33075.1"/>
    <property type="molecule type" value="Genomic_DNA"/>
</dbReference>
<feature type="region of interest" description="Disordered" evidence="1">
    <location>
        <begin position="36"/>
        <end position="105"/>
    </location>
</feature>
<name>A0A3T1D523_9BACL</name>
<feature type="compositionally biased region" description="Polar residues" evidence="1">
    <location>
        <begin position="68"/>
        <end position="80"/>
    </location>
</feature>
<dbReference type="AlphaFoldDB" id="A0A3T1D523"/>
<organism evidence="3 4">
    <name type="scientific">Cohnella abietis</name>
    <dbReference type="NCBI Taxonomy" id="2507935"/>
    <lineage>
        <taxon>Bacteria</taxon>
        <taxon>Bacillati</taxon>
        <taxon>Bacillota</taxon>
        <taxon>Bacilli</taxon>
        <taxon>Bacillales</taxon>
        <taxon>Paenibacillaceae</taxon>
        <taxon>Cohnella</taxon>
    </lineage>
</organism>
<keyword evidence="2" id="KW-0812">Transmembrane</keyword>
<feature type="transmembrane region" description="Helical" evidence="2">
    <location>
        <begin position="7"/>
        <end position="26"/>
    </location>
</feature>
<evidence type="ECO:0000313" key="4">
    <source>
        <dbReference type="Proteomes" id="UP000289856"/>
    </source>
</evidence>
<protein>
    <recommendedName>
        <fullName evidence="5">Stage III sporulation protein AH</fullName>
    </recommendedName>
</protein>
<dbReference type="Gene3D" id="1.10.287.4300">
    <property type="entry name" value="Stage III sporulation protein AH-like"/>
    <property type="match status" value="1"/>
</dbReference>